<proteinExistence type="predicted"/>
<dbReference type="EMBL" id="CATOUU010001090">
    <property type="protein sequence ID" value="CAI9971448.1"/>
    <property type="molecule type" value="Genomic_DNA"/>
</dbReference>
<comment type="caution">
    <text evidence="1">The sequence shown here is derived from an EMBL/GenBank/DDBJ whole genome shotgun (WGS) entry which is preliminary data.</text>
</comment>
<reference evidence="2 3" key="2">
    <citation type="submission" date="2024-07" db="EMBL/GenBank/DDBJ databases">
        <authorList>
            <person name="Akdeniz Z."/>
        </authorList>
    </citation>
    <scope>NUCLEOTIDE SEQUENCE [LARGE SCALE GENOMIC DNA]</scope>
</reference>
<gene>
    <name evidence="2" type="ORF">HINF_LOCUS14636</name>
    <name evidence="1" type="ORF">HINF_LOCUS59093</name>
</gene>
<sequence>MLVEPTGFGLTPRQYWLQQTYRNNNIPTTDILQPETQLLEMEDDSWKFNGKQRSGIHEMVKKLEISQLAQIEPSCLHTNLVCLATDLVCLYTNKLRYLHKK</sequence>
<accession>A0AA86RE30</accession>
<evidence type="ECO:0000313" key="1">
    <source>
        <dbReference type="EMBL" id="CAI9971448.1"/>
    </source>
</evidence>
<dbReference type="EMBL" id="CAXDID020000034">
    <property type="protein sequence ID" value="CAL5996184.1"/>
    <property type="molecule type" value="Genomic_DNA"/>
</dbReference>
<name>A0AA86RE30_9EUKA</name>
<dbReference type="AlphaFoldDB" id="A0AA86RE30"/>
<reference evidence="1" key="1">
    <citation type="submission" date="2023-06" db="EMBL/GenBank/DDBJ databases">
        <authorList>
            <person name="Kurt Z."/>
        </authorList>
    </citation>
    <scope>NUCLEOTIDE SEQUENCE</scope>
</reference>
<dbReference type="Proteomes" id="UP001642409">
    <property type="component" value="Unassembled WGS sequence"/>
</dbReference>
<protein>
    <submittedName>
        <fullName evidence="2">Hypothetical_protein</fullName>
    </submittedName>
</protein>
<evidence type="ECO:0000313" key="3">
    <source>
        <dbReference type="Proteomes" id="UP001642409"/>
    </source>
</evidence>
<evidence type="ECO:0000313" key="2">
    <source>
        <dbReference type="EMBL" id="CAL5996184.1"/>
    </source>
</evidence>
<organism evidence="1">
    <name type="scientific">Hexamita inflata</name>
    <dbReference type="NCBI Taxonomy" id="28002"/>
    <lineage>
        <taxon>Eukaryota</taxon>
        <taxon>Metamonada</taxon>
        <taxon>Diplomonadida</taxon>
        <taxon>Hexamitidae</taxon>
        <taxon>Hexamitinae</taxon>
        <taxon>Hexamita</taxon>
    </lineage>
</organism>
<keyword evidence="3" id="KW-1185">Reference proteome</keyword>